<dbReference type="Pfam" id="PF05648">
    <property type="entry name" value="PEX11"/>
    <property type="match status" value="1"/>
</dbReference>
<gene>
    <name evidence="5" type="ORF">U0070_000119</name>
</gene>
<evidence type="ECO:0000313" key="6">
    <source>
        <dbReference type="Proteomes" id="UP001488838"/>
    </source>
</evidence>
<dbReference type="GO" id="GO:0005778">
    <property type="term" value="C:peroxisomal membrane"/>
    <property type="evidence" value="ECO:0007669"/>
    <property type="project" value="UniProtKB-SubCell"/>
</dbReference>
<accession>A0AAW0I0I6</accession>
<dbReference type="Proteomes" id="UP001488838">
    <property type="component" value="Unassembled WGS sequence"/>
</dbReference>
<dbReference type="PANTHER" id="PTHR12652:SF22">
    <property type="entry name" value="PEROXISOMAL MEMBRANE PROTEIN 11A"/>
    <property type="match status" value="1"/>
</dbReference>
<keyword evidence="2" id="KW-0472">Membrane</keyword>
<organism evidence="5 6">
    <name type="scientific">Myodes glareolus</name>
    <name type="common">Bank vole</name>
    <name type="synonym">Clethrionomys glareolus</name>
    <dbReference type="NCBI Taxonomy" id="447135"/>
    <lineage>
        <taxon>Eukaryota</taxon>
        <taxon>Metazoa</taxon>
        <taxon>Chordata</taxon>
        <taxon>Craniata</taxon>
        <taxon>Vertebrata</taxon>
        <taxon>Euteleostomi</taxon>
        <taxon>Mammalia</taxon>
        <taxon>Eutheria</taxon>
        <taxon>Euarchontoglires</taxon>
        <taxon>Glires</taxon>
        <taxon>Rodentia</taxon>
        <taxon>Myomorpha</taxon>
        <taxon>Muroidea</taxon>
        <taxon>Cricetidae</taxon>
        <taxon>Arvicolinae</taxon>
        <taxon>Myodes</taxon>
    </lineage>
</organism>
<evidence type="ECO:0000313" key="5">
    <source>
        <dbReference type="EMBL" id="KAK7807804.1"/>
    </source>
</evidence>
<feature type="non-terminal residue" evidence="5">
    <location>
        <position position="1"/>
    </location>
</feature>
<evidence type="ECO:0000256" key="1">
    <source>
        <dbReference type="ARBA" id="ARBA00022593"/>
    </source>
</evidence>
<comment type="subcellular location">
    <subcellularLocation>
        <location evidence="4">Peroxisome membrane</location>
    </subcellularLocation>
</comment>
<evidence type="ECO:0000256" key="3">
    <source>
        <dbReference type="ARBA" id="ARBA00023140"/>
    </source>
</evidence>
<dbReference type="InterPro" id="IPR008733">
    <property type="entry name" value="PEX11"/>
</dbReference>
<proteinExistence type="predicted"/>
<evidence type="ECO:0000256" key="2">
    <source>
        <dbReference type="ARBA" id="ARBA00023136"/>
    </source>
</evidence>
<keyword evidence="6" id="KW-1185">Reference proteome</keyword>
<dbReference type="EMBL" id="JBBHLL010000261">
    <property type="protein sequence ID" value="KAK7807804.1"/>
    <property type="molecule type" value="Genomic_DNA"/>
</dbReference>
<dbReference type="AlphaFoldDB" id="A0AAW0I0I6"/>
<dbReference type="GO" id="GO:0016559">
    <property type="term" value="P:peroxisome fission"/>
    <property type="evidence" value="ECO:0007669"/>
    <property type="project" value="InterPro"/>
</dbReference>
<name>A0AAW0I0I6_MYOGA</name>
<keyword evidence="3" id="KW-0576">Peroxisome</keyword>
<reference evidence="5 6" key="1">
    <citation type="journal article" date="2023" name="bioRxiv">
        <title>Conserved and derived expression patterns and positive selection on dental genes reveal complex evolutionary context of ever-growing rodent molars.</title>
        <authorList>
            <person name="Calamari Z.T."/>
            <person name="Song A."/>
            <person name="Cohen E."/>
            <person name="Akter M."/>
            <person name="Roy R.D."/>
            <person name="Hallikas O."/>
            <person name="Christensen M.M."/>
            <person name="Li P."/>
            <person name="Marangoni P."/>
            <person name="Jernvall J."/>
            <person name="Klein O.D."/>
        </authorList>
    </citation>
    <scope>NUCLEOTIDE SEQUENCE [LARGE SCALE GENOMIC DNA]</scope>
    <source>
        <strain evidence="5">V071</strain>
    </source>
</reference>
<keyword evidence="1" id="KW-0962">Peroxisome biogenesis</keyword>
<dbReference type="PANTHER" id="PTHR12652">
    <property type="entry name" value="PEROXISOMAL BIOGENESIS FACTOR 11"/>
    <property type="match status" value="1"/>
</dbReference>
<comment type="caution">
    <text evidence="5">The sequence shown here is derived from an EMBL/GenBank/DDBJ whole genome shotgun (WGS) entry which is preliminary data.</text>
</comment>
<sequence>DTLGKIMILKSILNLLEDMEGSYALLCNSKVGPYSAALWAPRAESIAELCSQAMMRYGQLSSEKEKWLAMILERMTLNLRMDKEGKPKKPRFGKCVHPQVGGETRSAALTPTFPWDPRRPRGTTSNVVHAIQATKQSIEVTDLVTRLCPMLVNRNRVIYYICDTVLRVKRVGLTSGVNREKWQMWAARHYYFLLLSLARDL</sequence>
<protein>
    <submittedName>
        <fullName evidence="5">Uncharacterized protein</fullName>
    </submittedName>
</protein>
<evidence type="ECO:0000256" key="4">
    <source>
        <dbReference type="ARBA" id="ARBA00046271"/>
    </source>
</evidence>